<dbReference type="AlphaFoldDB" id="A0A2P2R4P1"/>
<reference evidence="2" key="1">
    <citation type="submission" date="2018-02" db="EMBL/GenBank/DDBJ databases">
        <title>Rhizophora mucronata_Transcriptome.</title>
        <authorList>
            <person name="Meera S.P."/>
            <person name="Sreeshan A."/>
            <person name="Augustine A."/>
        </authorList>
    </citation>
    <scope>NUCLEOTIDE SEQUENCE</scope>
    <source>
        <tissue evidence="2">Leaf</tissue>
    </source>
</reference>
<sequence length="20" mass="2236">MEPPNGPKKEEKAINSTFMS</sequence>
<evidence type="ECO:0000313" key="2">
    <source>
        <dbReference type="EMBL" id="MBX74239.1"/>
    </source>
</evidence>
<accession>A0A2P2R4P1</accession>
<proteinExistence type="predicted"/>
<organism evidence="2">
    <name type="scientific">Rhizophora mucronata</name>
    <name type="common">Asiatic mangrove</name>
    <dbReference type="NCBI Taxonomy" id="61149"/>
    <lineage>
        <taxon>Eukaryota</taxon>
        <taxon>Viridiplantae</taxon>
        <taxon>Streptophyta</taxon>
        <taxon>Embryophyta</taxon>
        <taxon>Tracheophyta</taxon>
        <taxon>Spermatophyta</taxon>
        <taxon>Magnoliopsida</taxon>
        <taxon>eudicotyledons</taxon>
        <taxon>Gunneridae</taxon>
        <taxon>Pentapetalae</taxon>
        <taxon>rosids</taxon>
        <taxon>fabids</taxon>
        <taxon>Malpighiales</taxon>
        <taxon>Rhizophoraceae</taxon>
        <taxon>Rhizophora</taxon>
    </lineage>
</organism>
<feature type="region of interest" description="Disordered" evidence="1">
    <location>
        <begin position="1"/>
        <end position="20"/>
    </location>
</feature>
<evidence type="ECO:0000256" key="1">
    <source>
        <dbReference type="SAM" id="MobiDB-lite"/>
    </source>
</evidence>
<protein>
    <submittedName>
        <fullName evidence="2">Uncharacterized protein</fullName>
    </submittedName>
</protein>
<name>A0A2P2R4P1_RHIMU</name>
<dbReference type="EMBL" id="GGEC01093755">
    <property type="protein sequence ID" value="MBX74239.1"/>
    <property type="molecule type" value="Transcribed_RNA"/>
</dbReference>